<evidence type="ECO:0000256" key="1">
    <source>
        <dbReference type="SAM" id="SignalP"/>
    </source>
</evidence>
<accession>A0A0J1I6X8</accession>
<gene>
    <name evidence="2" type="ORF">ABW02_22755</name>
</gene>
<organism evidence="2 3">
    <name type="scientific">Niallia circulans</name>
    <name type="common">Bacillus circulans</name>
    <dbReference type="NCBI Taxonomy" id="1397"/>
    <lineage>
        <taxon>Bacteria</taxon>
        <taxon>Bacillati</taxon>
        <taxon>Bacillota</taxon>
        <taxon>Bacilli</taxon>
        <taxon>Bacillales</taxon>
        <taxon>Bacillaceae</taxon>
        <taxon>Niallia</taxon>
    </lineage>
</organism>
<keyword evidence="3" id="KW-1185">Reference proteome</keyword>
<reference evidence="2 3" key="1">
    <citation type="submission" date="2015-05" db="EMBL/GenBank/DDBJ databases">
        <title>Whole genome sequence and identification of bacterial endophytes from Costus igneus.</title>
        <authorList>
            <person name="Lee Y.P."/>
            <person name="Gan H.M."/>
            <person name="Eng W."/>
            <person name="Wheatley M.S."/>
            <person name="Caraballo A."/>
            <person name="Polter S."/>
            <person name="Savka M.A."/>
            <person name="Hudson A.O."/>
        </authorList>
    </citation>
    <scope>NUCLEOTIDE SEQUENCE [LARGE SCALE GENOMIC DNA]</scope>
    <source>
        <strain evidence="2 3">RIT379</strain>
    </source>
</reference>
<feature type="chain" id="PRO_5005253115" evidence="1">
    <location>
        <begin position="30"/>
        <end position="181"/>
    </location>
</feature>
<evidence type="ECO:0000313" key="3">
    <source>
        <dbReference type="Proteomes" id="UP000036045"/>
    </source>
</evidence>
<name>A0A0J1I6X8_NIACI</name>
<dbReference type="AlphaFoldDB" id="A0A0J1I6X8"/>
<feature type="signal peptide" evidence="1">
    <location>
        <begin position="1"/>
        <end position="29"/>
    </location>
</feature>
<keyword evidence="1" id="KW-0732">Signal</keyword>
<dbReference type="PROSITE" id="PS51257">
    <property type="entry name" value="PROKAR_LIPOPROTEIN"/>
    <property type="match status" value="1"/>
</dbReference>
<dbReference type="RefSeq" id="WP_047944561.1">
    <property type="nucleotide sequence ID" value="NZ_JBCLPU010000012.1"/>
</dbReference>
<sequence length="181" mass="20502">MKVTSKLRFSFLILSLVIILSGCSSSSKANIKVTEDNIDYLIEYDESLQTFITEMTSILTNFNNSLDGLYTHEVSNSQFATIMKETIKKSNELVSNVEALDVNPELFEAHQNLIVLVNRSHQLLLTAIESANNSSTDESNTMDKDTLRQEYIEIKKEQANTANQWKILREELASAAMEEEK</sequence>
<dbReference type="OrthoDB" id="2852573at2"/>
<comment type="caution">
    <text evidence="2">The sequence shown here is derived from an EMBL/GenBank/DDBJ whole genome shotgun (WGS) entry which is preliminary data.</text>
</comment>
<dbReference type="Proteomes" id="UP000036045">
    <property type="component" value="Unassembled WGS sequence"/>
</dbReference>
<evidence type="ECO:0000313" key="2">
    <source>
        <dbReference type="EMBL" id="KLV21677.1"/>
    </source>
</evidence>
<dbReference type="EMBL" id="LDPH01000036">
    <property type="protein sequence ID" value="KLV21677.1"/>
    <property type="molecule type" value="Genomic_DNA"/>
</dbReference>
<proteinExistence type="predicted"/>
<dbReference type="PATRIC" id="fig|1397.4.peg.3668"/>
<protein>
    <submittedName>
        <fullName evidence="2">Uncharacterized protein</fullName>
    </submittedName>
</protein>